<evidence type="ECO:0000313" key="6">
    <source>
        <dbReference type="EMBL" id="GAA96512.1"/>
    </source>
</evidence>
<organism evidence="6 7">
    <name type="scientific">Mixia osmundae (strain CBS 9802 / IAM 14324 / JCM 22182 / KY 12970)</name>
    <dbReference type="NCBI Taxonomy" id="764103"/>
    <lineage>
        <taxon>Eukaryota</taxon>
        <taxon>Fungi</taxon>
        <taxon>Dikarya</taxon>
        <taxon>Basidiomycota</taxon>
        <taxon>Pucciniomycotina</taxon>
        <taxon>Mixiomycetes</taxon>
        <taxon>Mixiales</taxon>
        <taxon>Mixiaceae</taxon>
        <taxon>Mixia</taxon>
    </lineage>
</organism>
<sequence>MSLLGRAKALLPSGKNIQALAPSPDVSATTSTLPAVDSEPASLTPQRRGNGRADLIEYPVELEKVGDDLYRSCRLFKPSVGPGTYGGQVLAQAAWAATQTVPPELSMHSLHSYFLHPSDPNVPLVYRVERIRDGRSYATRLTTANQKNKVVFTITCSFSRPEPIQTLDYAPPMPIPELKPDNCISAEDKLQNFFDKIGKKLPKEQREQLRNGIRERKRMPVEVRNAQANDADMLMADGENNQAFWLRPRGRVRNDLAFAKIVLLYMSDLGISFTVSKALGLDKMSDPPLGTMVSLDHSVHFYFDDWDPSGWTFFHLTCPVAGDGRGIAEGQMWTEDGKLLAIVTQEAVCRADNRAELRAQKQKEASDAQSPSAKL</sequence>
<accession>G7E102</accession>
<dbReference type="InterPro" id="IPR049450">
    <property type="entry name" value="ACOT8-like_C"/>
</dbReference>
<keyword evidence="7" id="KW-1185">Reference proteome</keyword>
<feature type="domain" description="Acyl-CoA thioesterase-like N-terminal HotDog" evidence="4">
    <location>
        <begin position="79"/>
        <end position="158"/>
    </location>
</feature>
<dbReference type="RefSeq" id="XP_014567443.1">
    <property type="nucleotide sequence ID" value="XM_014711957.1"/>
</dbReference>
<dbReference type="GO" id="GO:0047617">
    <property type="term" value="F:fatty acyl-CoA hydrolase activity"/>
    <property type="evidence" value="ECO:0007669"/>
    <property type="project" value="InterPro"/>
</dbReference>
<dbReference type="Pfam" id="PF20789">
    <property type="entry name" value="4HBT_3C"/>
    <property type="match status" value="1"/>
</dbReference>
<dbReference type="STRING" id="764103.G7E102"/>
<evidence type="ECO:0000259" key="5">
    <source>
        <dbReference type="Pfam" id="PF20789"/>
    </source>
</evidence>
<evidence type="ECO:0000313" key="7">
    <source>
        <dbReference type="Proteomes" id="UP000009131"/>
    </source>
</evidence>
<dbReference type="InterPro" id="IPR049449">
    <property type="entry name" value="TesB_ACOT8-like_N"/>
</dbReference>
<dbReference type="PANTHER" id="PTHR11066">
    <property type="entry name" value="ACYL-COA THIOESTERASE"/>
    <property type="match status" value="1"/>
</dbReference>
<dbReference type="InterPro" id="IPR042171">
    <property type="entry name" value="Acyl-CoA_hotdog"/>
</dbReference>
<dbReference type="InterPro" id="IPR003703">
    <property type="entry name" value="Acyl_CoA_thio"/>
</dbReference>
<protein>
    <recommendedName>
        <fullName evidence="8">Acyl-CoA thioesterase II domain-containing protein</fullName>
    </recommendedName>
</protein>
<dbReference type="SUPFAM" id="SSF54637">
    <property type="entry name" value="Thioesterase/thiol ester dehydrase-isomerase"/>
    <property type="match status" value="2"/>
</dbReference>
<dbReference type="InterPro" id="IPR029069">
    <property type="entry name" value="HotDog_dom_sf"/>
</dbReference>
<dbReference type="OrthoDB" id="68328at2759"/>
<comment type="caution">
    <text evidence="6">The sequence shown here is derived from an EMBL/GenBank/DDBJ whole genome shotgun (WGS) entry which is preliminary data.</text>
</comment>
<dbReference type="HOGENOM" id="CLU_032690_3_0_1"/>
<comment type="similarity">
    <text evidence="1">Belongs to the C/M/P thioester hydrolase family.</text>
</comment>
<proteinExistence type="inferred from homology"/>
<feature type="domain" description="Acyl-CoA thioesterase-like C-terminal" evidence="5">
    <location>
        <begin position="232"/>
        <end position="348"/>
    </location>
</feature>
<dbReference type="Proteomes" id="UP000009131">
    <property type="component" value="Unassembled WGS sequence"/>
</dbReference>
<evidence type="ECO:0008006" key="8">
    <source>
        <dbReference type="Google" id="ProtNLM"/>
    </source>
</evidence>
<dbReference type="InParanoid" id="G7E102"/>
<keyword evidence="2" id="KW-0378">Hydrolase</keyword>
<dbReference type="GO" id="GO:0006637">
    <property type="term" value="P:acyl-CoA metabolic process"/>
    <property type="evidence" value="ECO:0007669"/>
    <property type="project" value="InterPro"/>
</dbReference>
<dbReference type="AlphaFoldDB" id="G7E102"/>
<dbReference type="OMA" id="PTGERAF"/>
<dbReference type="PANTHER" id="PTHR11066:SF34">
    <property type="entry name" value="ACYL-COENZYME A THIOESTERASE 8"/>
    <property type="match status" value="1"/>
</dbReference>
<evidence type="ECO:0000256" key="3">
    <source>
        <dbReference type="SAM" id="MobiDB-lite"/>
    </source>
</evidence>
<gene>
    <name evidence="6" type="primary">Mo03180</name>
    <name evidence="6" type="ORF">E5Q_03180</name>
</gene>
<dbReference type="CDD" id="cd03445">
    <property type="entry name" value="Thioesterase_II_repeat2"/>
    <property type="match status" value="1"/>
</dbReference>
<dbReference type="Pfam" id="PF13622">
    <property type="entry name" value="4HBT_3"/>
    <property type="match status" value="1"/>
</dbReference>
<evidence type="ECO:0000256" key="2">
    <source>
        <dbReference type="ARBA" id="ARBA00022801"/>
    </source>
</evidence>
<dbReference type="Gene3D" id="2.40.160.210">
    <property type="entry name" value="Acyl-CoA thioesterase, double hotdog domain"/>
    <property type="match status" value="1"/>
</dbReference>
<dbReference type="CDD" id="cd03444">
    <property type="entry name" value="Thioesterase_II_repeat1"/>
    <property type="match status" value="1"/>
</dbReference>
<evidence type="ECO:0000256" key="1">
    <source>
        <dbReference type="ARBA" id="ARBA00006538"/>
    </source>
</evidence>
<dbReference type="eggNOG" id="KOG3016">
    <property type="taxonomic scope" value="Eukaryota"/>
</dbReference>
<dbReference type="GO" id="GO:0005782">
    <property type="term" value="C:peroxisomal matrix"/>
    <property type="evidence" value="ECO:0007669"/>
    <property type="project" value="UniProtKB-SubCell"/>
</dbReference>
<evidence type="ECO:0000259" key="4">
    <source>
        <dbReference type="Pfam" id="PF13622"/>
    </source>
</evidence>
<dbReference type="EMBL" id="BABT02000102">
    <property type="protein sequence ID" value="GAA96512.1"/>
    <property type="molecule type" value="Genomic_DNA"/>
</dbReference>
<name>G7E102_MIXOS</name>
<dbReference type="GO" id="GO:0009062">
    <property type="term" value="P:fatty acid catabolic process"/>
    <property type="evidence" value="ECO:0007669"/>
    <property type="project" value="TreeGrafter"/>
</dbReference>
<reference evidence="6 7" key="2">
    <citation type="journal article" date="2012" name="Open Biol.">
        <title>Characteristics of nucleosomes and linker DNA regions on the genome of the basidiomycete Mixia osmundae revealed by mono- and dinucleosome mapping.</title>
        <authorList>
            <person name="Nishida H."/>
            <person name="Kondo S."/>
            <person name="Matsumoto T."/>
            <person name="Suzuki Y."/>
            <person name="Yoshikawa H."/>
            <person name="Taylor T.D."/>
            <person name="Sugiyama J."/>
        </authorList>
    </citation>
    <scope>NUCLEOTIDE SEQUENCE [LARGE SCALE GENOMIC DNA]</scope>
    <source>
        <strain evidence="7">CBS 9802 / IAM 14324 / JCM 22182 / KY 12970</strain>
    </source>
</reference>
<reference evidence="6 7" key="1">
    <citation type="journal article" date="2011" name="J. Gen. Appl. Microbiol.">
        <title>Draft genome sequencing of the enigmatic basidiomycete Mixia osmundae.</title>
        <authorList>
            <person name="Nishida H."/>
            <person name="Nagatsuka Y."/>
            <person name="Sugiyama J."/>
        </authorList>
    </citation>
    <scope>NUCLEOTIDE SEQUENCE [LARGE SCALE GENOMIC DNA]</scope>
    <source>
        <strain evidence="7">CBS 9802 / IAM 14324 / JCM 22182 / KY 12970</strain>
    </source>
</reference>
<feature type="region of interest" description="Disordered" evidence="3">
    <location>
        <begin position="19"/>
        <end position="50"/>
    </location>
</feature>